<protein>
    <submittedName>
        <fullName evidence="2">RES domain-containing protein</fullName>
    </submittedName>
</protein>
<name>A0A370NHL1_9BURK</name>
<dbReference type="RefSeq" id="WP_115216420.1">
    <property type="nucleotide sequence ID" value="NZ_QKWJ01000116.1"/>
</dbReference>
<evidence type="ECO:0000313" key="2">
    <source>
        <dbReference type="EMBL" id="RDK05078.1"/>
    </source>
</evidence>
<feature type="domain" description="RES" evidence="1">
    <location>
        <begin position="12"/>
        <end position="137"/>
    </location>
</feature>
<sequence length="158" mass="17923">MMLLWRISNYADLKGIGGLRAGGRWHFAGQPVVYLAEHPALAFLEVLVHQDIRKMEDLPTDYQLLQIEVEDSIAVAEISDLPEEWKSNNSWSRSAGTEWLASRSSLLLKVPSVLVPYASNYLFNPAHPNAETVRIIEARRVDHDPRILSLLSEHKPRT</sequence>
<keyword evidence="3" id="KW-1185">Reference proteome</keyword>
<accession>A0A370NHL1</accession>
<dbReference type="Pfam" id="PF08808">
    <property type="entry name" value="RES"/>
    <property type="match status" value="1"/>
</dbReference>
<evidence type="ECO:0000313" key="3">
    <source>
        <dbReference type="Proteomes" id="UP000255165"/>
    </source>
</evidence>
<comment type="caution">
    <text evidence="2">The sequence shown here is derived from an EMBL/GenBank/DDBJ whole genome shotgun (WGS) entry which is preliminary data.</text>
</comment>
<reference evidence="3" key="1">
    <citation type="submission" date="2018-06" db="EMBL/GenBank/DDBJ databases">
        <authorList>
            <person name="Feng T."/>
            <person name="Jeon C.O."/>
        </authorList>
    </citation>
    <scope>NUCLEOTIDE SEQUENCE [LARGE SCALE GENOMIC DNA]</scope>
    <source>
        <strain evidence="3">S23</strain>
    </source>
</reference>
<dbReference type="InterPro" id="IPR014914">
    <property type="entry name" value="RES_dom"/>
</dbReference>
<dbReference type="EMBL" id="QKWJ01000116">
    <property type="protein sequence ID" value="RDK05078.1"/>
    <property type="molecule type" value="Genomic_DNA"/>
</dbReference>
<evidence type="ECO:0000259" key="1">
    <source>
        <dbReference type="SMART" id="SM00953"/>
    </source>
</evidence>
<dbReference type="Proteomes" id="UP000255165">
    <property type="component" value="Unassembled WGS sequence"/>
</dbReference>
<dbReference type="AlphaFoldDB" id="A0A370NHL1"/>
<proteinExistence type="predicted"/>
<organism evidence="2 3">
    <name type="scientific">Cupriavidus lacunae</name>
    <dbReference type="NCBI Taxonomy" id="2666307"/>
    <lineage>
        <taxon>Bacteria</taxon>
        <taxon>Pseudomonadati</taxon>
        <taxon>Pseudomonadota</taxon>
        <taxon>Betaproteobacteria</taxon>
        <taxon>Burkholderiales</taxon>
        <taxon>Burkholderiaceae</taxon>
        <taxon>Cupriavidus</taxon>
    </lineage>
</organism>
<gene>
    <name evidence="2" type="ORF">DN412_38975</name>
</gene>
<dbReference type="SMART" id="SM00953">
    <property type="entry name" value="RES"/>
    <property type="match status" value="1"/>
</dbReference>